<reference evidence="2 3" key="1">
    <citation type="submission" date="2024-09" db="EMBL/GenBank/DDBJ databases">
        <title>Floridaenema gen nov. (Aerosakkonemataceae, Aerosakkonematales ord. nov., Cyanobacteria) from benthic tropical and subtropical fresh waters, with the description of four new species.</title>
        <authorList>
            <person name="Moretto J.A."/>
            <person name="Berthold D.E."/>
            <person name="Lefler F.W."/>
            <person name="Huang I.-S."/>
            <person name="Laughinghouse H. IV."/>
        </authorList>
    </citation>
    <scope>NUCLEOTIDE SEQUENCE [LARGE SCALE GENOMIC DNA]</scope>
    <source>
        <strain evidence="2 3">BLCC-F50</strain>
    </source>
</reference>
<gene>
    <name evidence="2" type="ORF">ACE1CI_20675</name>
</gene>
<evidence type="ECO:0000256" key="1">
    <source>
        <dbReference type="ARBA" id="ARBA00010751"/>
    </source>
</evidence>
<evidence type="ECO:0000313" key="2">
    <source>
        <dbReference type="EMBL" id="MFB2895329.1"/>
    </source>
</evidence>
<sequence length="297" mass="33210">MTNQQPKFSKNPPIANDLPEHARERLTMMQKGGKQSNLFTSDLSVNEFLLVKEAGFEPLGLVVGCSMYHIGFQWAGITQSMEMTVLSQAMYHARELAMSRMEEEAEALGADGIVGVRLSAKHMIWEPNMAEFVAIGTAVKASDRSISYRTIHDKPFTSELSGQDFWTLLRAGYRPLGLVMGNCVYHVAYQSLGQWFRNIGKNVEMTNFTQALYDARELAMERMQVEAAHLQAEGIIGANIHEHQYSWSSHVIEFFALGTAVTPTRTDHHIPTPHLTLSLNDPPPQINTVLTPPISDH</sequence>
<dbReference type="InterPro" id="IPR002765">
    <property type="entry name" value="UPF0145_YbjQ-like"/>
</dbReference>
<dbReference type="RefSeq" id="WP_413264968.1">
    <property type="nucleotide sequence ID" value="NZ_JBHFNR010000150.1"/>
</dbReference>
<name>A0ABV4XUD9_9CYAN</name>
<dbReference type="Proteomes" id="UP001576784">
    <property type="component" value="Unassembled WGS sequence"/>
</dbReference>
<dbReference type="PANTHER" id="PTHR34068">
    <property type="entry name" value="UPF0145 PROTEIN YBJQ"/>
    <property type="match status" value="1"/>
</dbReference>
<comment type="similarity">
    <text evidence="1">Belongs to the UPF0145 family.</text>
</comment>
<comment type="caution">
    <text evidence="2">The sequence shown here is derived from an EMBL/GenBank/DDBJ whole genome shotgun (WGS) entry which is preliminary data.</text>
</comment>
<dbReference type="Pfam" id="PF01906">
    <property type="entry name" value="YbjQ_1"/>
    <property type="match status" value="2"/>
</dbReference>
<dbReference type="EMBL" id="JBHFNR010000150">
    <property type="protein sequence ID" value="MFB2895329.1"/>
    <property type="molecule type" value="Genomic_DNA"/>
</dbReference>
<dbReference type="InterPro" id="IPR035439">
    <property type="entry name" value="UPF0145_dom_sf"/>
</dbReference>
<accession>A0ABV4XUD9</accession>
<proteinExistence type="inferred from homology"/>
<keyword evidence="3" id="KW-1185">Reference proteome</keyword>
<organism evidence="2 3">
    <name type="scientific">Floridaenema flaviceps BLCC-F50</name>
    <dbReference type="NCBI Taxonomy" id="3153642"/>
    <lineage>
        <taxon>Bacteria</taxon>
        <taxon>Bacillati</taxon>
        <taxon>Cyanobacteriota</taxon>
        <taxon>Cyanophyceae</taxon>
        <taxon>Oscillatoriophycideae</taxon>
        <taxon>Aerosakkonematales</taxon>
        <taxon>Aerosakkonemataceae</taxon>
        <taxon>Floridanema</taxon>
        <taxon>Floridanema flaviceps</taxon>
    </lineage>
</organism>
<dbReference type="SUPFAM" id="SSF117782">
    <property type="entry name" value="YbjQ-like"/>
    <property type="match status" value="2"/>
</dbReference>
<dbReference type="PANTHER" id="PTHR34068:SF2">
    <property type="entry name" value="UPF0145 PROTEIN SCO3412"/>
    <property type="match status" value="1"/>
</dbReference>
<evidence type="ECO:0000313" key="3">
    <source>
        <dbReference type="Proteomes" id="UP001576784"/>
    </source>
</evidence>
<dbReference type="Gene3D" id="3.30.110.70">
    <property type="entry name" value="Hypothetical protein apc22750. Chain B"/>
    <property type="match status" value="2"/>
</dbReference>
<protein>
    <submittedName>
        <fullName evidence="2">Heavy metal-binding domain-containing protein</fullName>
    </submittedName>
</protein>